<evidence type="ECO:0000313" key="12">
    <source>
        <dbReference type="EMBL" id="CAB4973387.1"/>
    </source>
</evidence>
<dbReference type="NCBIfam" id="TIGR01581">
    <property type="entry name" value="Mo_ABC_porter"/>
    <property type="match status" value="1"/>
</dbReference>
<feature type="transmembrane region" description="Helical" evidence="8">
    <location>
        <begin position="220"/>
        <end position="238"/>
    </location>
</feature>
<dbReference type="InterPro" id="IPR035906">
    <property type="entry name" value="MetI-like_sf"/>
</dbReference>
<gene>
    <name evidence="10" type="ORF">UFOPK2683_00890</name>
    <name evidence="11" type="ORF">UFOPK3605_01240</name>
    <name evidence="12" type="ORF">UFOPK3897_00639</name>
    <name evidence="13" type="ORF">UFOPK4121_00287</name>
</gene>
<accession>A0A6J7H1N7</accession>
<evidence type="ECO:0000256" key="4">
    <source>
        <dbReference type="ARBA" id="ARBA00022505"/>
    </source>
</evidence>
<evidence type="ECO:0000256" key="6">
    <source>
        <dbReference type="ARBA" id="ARBA00022989"/>
    </source>
</evidence>
<dbReference type="InterPro" id="IPR011867">
    <property type="entry name" value="ModB_ABC"/>
</dbReference>
<dbReference type="EMBL" id="CAFBPQ010000004">
    <property type="protein sequence ID" value="CAB5015218.1"/>
    <property type="molecule type" value="Genomic_DNA"/>
</dbReference>
<reference evidence="11" key="1">
    <citation type="submission" date="2020-05" db="EMBL/GenBank/DDBJ databases">
        <authorList>
            <person name="Chiriac C."/>
            <person name="Salcher M."/>
            <person name="Ghai R."/>
            <person name="Kavagutti S V."/>
        </authorList>
    </citation>
    <scope>NUCLEOTIDE SEQUENCE</scope>
</reference>
<dbReference type="EMBL" id="CAFBMM010000073">
    <property type="protein sequence ID" value="CAB4912866.1"/>
    <property type="molecule type" value="Genomic_DNA"/>
</dbReference>
<keyword evidence="6 8" id="KW-1133">Transmembrane helix</keyword>
<keyword evidence="3" id="KW-1003">Cell membrane</keyword>
<keyword evidence="2" id="KW-0813">Transport</keyword>
<dbReference type="PANTHER" id="PTHR30183">
    <property type="entry name" value="MOLYBDENUM TRANSPORT SYSTEM PERMEASE PROTEIN MODB"/>
    <property type="match status" value="1"/>
</dbReference>
<dbReference type="PANTHER" id="PTHR30183:SF3">
    <property type="entry name" value="MOLYBDENUM TRANSPORT SYSTEM PERMEASE PROTEIN MODB"/>
    <property type="match status" value="1"/>
</dbReference>
<evidence type="ECO:0000256" key="5">
    <source>
        <dbReference type="ARBA" id="ARBA00022692"/>
    </source>
</evidence>
<dbReference type="SUPFAM" id="SSF161098">
    <property type="entry name" value="MetI-like"/>
    <property type="match status" value="1"/>
</dbReference>
<feature type="transmembrane region" description="Helical" evidence="8">
    <location>
        <begin position="33"/>
        <end position="61"/>
    </location>
</feature>
<evidence type="ECO:0000313" key="10">
    <source>
        <dbReference type="EMBL" id="CAB4724655.1"/>
    </source>
</evidence>
<evidence type="ECO:0000313" key="13">
    <source>
        <dbReference type="EMBL" id="CAB5015218.1"/>
    </source>
</evidence>
<evidence type="ECO:0000256" key="1">
    <source>
        <dbReference type="ARBA" id="ARBA00004651"/>
    </source>
</evidence>
<feature type="transmembrane region" description="Helical" evidence="8">
    <location>
        <begin position="114"/>
        <end position="139"/>
    </location>
</feature>
<evidence type="ECO:0000256" key="7">
    <source>
        <dbReference type="ARBA" id="ARBA00023136"/>
    </source>
</evidence>
<dbReference type="GO" id="GO:0005886">
    <property type="term" value="C:plasma membrane"/>
    <property type="evidence" value="ECO:0007669"/>
    <property type="project" value="UniProtKB-SubCell"/>
</dbReference>
<evidence type="ECO:0000256" key="8">
    <source>
        <dbReference type="SAM" id="Phobius"/>
    </source>
</evidence>
<feature type="transmembrane region" description="Helical" evidence="8">
    <location>
        <begin position="160"/>
        <end position="182"/>
    </location>
</feature>
<organism evidence="11">
    <name type="scientific">freshwater metagenome</name>
    <dbReference type="NCBI Taxonomy" id="449393"/>
    <lineage>
        <taxon>unclassified sequences</taxon>
        <taxon>metagenomes</taxon>
        <taxon>ecological metagenomes</taxon>
    </lineage>
</organism>
<dbReference type="Gene3D" id="1.10.3720.10">
    <property type="entry name" value="MetI-like"/>
    <property type="match status" value="1"/>
</dbReference>
<evidence type="ECO:0000256" key="3">
    <source>
        <dbReference type="ARBA" id="ARBA00022475"/>
    </source>
</evidence>
<dbReference type="EMBL" id="CAEZYK010000044">
    <property type="protein sequence ID" value="CAB4724655.1"/>
    <property type="molecule type" value="Genomic_DNA"/>
</dbReference>
<feature type="transmembrane region" description="Helical" evidence="8">
    <location>
        <begin position="73"/>
        <end position="94"/>
    </location>
</feature>
<evidence type="ECO:0000313" key="11">
    <source>
        <dbReference type="EMBL" id="CAB4912866.1"/>
    </source>
</evidence>
<evidence type="ECO:0000259" key="9">
    <source>
        <dbReference type="PROSITE" id="PS50928"/>
    </source>
</evidence>
<dbReference type="Pfam" id="PF00528">
    <property type="entry name" value="BPD_transp_1"/>
    <property type="match status" value="1"/>
</dbReference>
<keyword evidence="4" id="KW-0500">Molybdenum</keyword>
<sequence length="247" mass="26265">MGGLFLIIPIVALLQRAPWSDLGGLLTDKAATQALRLSLVCSFGATLLALITGVPLAWVLARANFPGRRLLRALVILPLILPPVAGGVALLLAFGRQGLVGAPLFDWLGLQLPFTTIGAMLAETFVALPFLVITVESGFRSIDRSYEDAARTLGAKPGFIFRRITLPLLAPSIAAGAVLAWARALGEFGATITFAGSVAGRTQTLPLAVFFDLGFDPDRAIALSVVLVFISILILVSLRERWLTPLR</sequence>
<protein>
    <submittedName>
        <fullName evidence="11">Unannotated protein</fullName>
    </submittedName>
</protein>
<dbReference type="EMBL" id="CAFBOF010000008">
    <property type="protein sequence ID" value="CAB4973387.1"/>
    <property type="molecule type" value="Genomic_DNA"/>
</dbReference>
<dbReference type="InterPro" id="IPR006469">
    <property type="entry name" value="NifC_ABC_porter"/>
</dbReference>
<proteinExistence type="predicted"/>
<keyword evidence="7 8" id="KW-0472">Membrane</keyword>
<dbReference type="InterPro" id="IPR000515">
    <property type="entry name" value="MetI-like"/>
</dbReference>
<comment type="subcellular location">
    <subcellularLocation>
        <location evidence="1">Cell membrane</location>
        <topology evidence="1">Multi-pass membrane protein</topology>
    </subcellularLocation>
</comment>
<name>A0A6J7H1N7_9ZZZZ</name>
<dbReference type="NCBIfam" id="TIGR02141">
    <property type="entry name" value="modB_ABC"/>
    <property type="match status" value="1"/>
</dbReference>
<dbReference type="AlphaFoldDB" id="A0A6J7H1N7"/>
<feature type="domain" description="ABC transmembrane type-1" evidence="9">
    <location>
        <begin position="35"/>
        <end position="238"/>
    </location>
</feature>
<dbReference type="PROSITE" id="PS50928">
    <property type="entry name" value="ABC_TM1"/>
    <property type="match status" value="1"/>
</dbReference>
<dbReference type="CDD" id="cd06261">
    <property type="entry name" value="TM_PBP2"/>
    <property type="match status" value="1"/>
</dbReference>
<dbReference type="GO" id="GO:0015098">
    <property type="term" value="F:molybdate ion transmembrane transporter activity"/>
    <property type="evidence" value="ECO:0007669"/>
    <property type="project" value="InterPro"/>
</dbReference>
<evidence type="ECO:0000256" key="2">
    <source>
        <dbReference type="ARBA" id="ARBA00022448"/>
    </source>
</evidence>
<keyword evidence="5 8" id="KW-0812">Transmembrane</keyword>